<dbReference type="NCBIfam" id="NF008053">
    <property type="entry name" value="PRK10787.1"/>
    <property type="match status" value="1"/>
</dbReference>
<dbReference type="EC" id="3.4.21.53" evidence="9 10"/>
<dbReference type="Gene3D" id="3.40.50.300">
    <property type="entry name" value="P-loop containing nucleotide triphosphate hydrolases"/>
    <property type="match status" value="1"/>
</dbReference>
<dbReference type="Pfam" id="PF05362">
    <property type="entry name" value="Lon_C"/>
    <property type="match status" value="1"/>
</dbReference>
<feature type="active site" evidence="9 11">
    <location>
        <position position="723"/>
    </location>
</feature>
<name>A0ABS1DFJ7_9PROT</name>
<comment type="caution">
    <text evidence="16">The sequence shown here is derived from an EMBL/GenBank/DDBJ whole genome shotgun (WGS) entry which is preliminary data.</text>
</comment>
<dbReference type="RefSeq" id="WP_200340594.1">
    <property type="nucleotide sequence ID" value="NZ_NRRL01000020.1"/>
</dbReference>
<dbReference type="SUPFAM" id="SSF88697">
    <property type="entry name" value="PUA domain-like"/>
    <property type="match status" value="1"/>
</dbReference>
<keyword evidence="5 9" id="KW-0378">Hydrolase</keyword>
<evidence type="ECO:0000256" key="9">
    <source>
        <dbReference type="HAMAP-Rule" id="MF_01973"/>
    </source>
</evidence>
<feature type="active site" evidence="9 11">
    <location>
        <position position="680"/>
    </location>
</feature>
<evidence type="ECO:0000259" key="15">
    <source>
        <dbReference type="PROSITE" id="PS51787"/>
    </source>
</evidence>
<dbReference type="SUPFAM" id="SSF52540">
    <property type="entry name" value="P-loop containing nucleoside triphosphate hydrolases"/>
    <property type="match status" value="1"/>
</dbReference>
<dbReference type="InterPro" id="IPR003111">
    <property type="entry name" value="Lon_prtase_N"/>
</dbReference>
<evidence type="ECO:0000313" key="16">
    <source>
        <dbReference type="EMBL" id="MBK1668298.1"/>
    </source>
</evidence>
<evidence type="ECO:0000256" key="5">
    <source>
        <dbReference type="ARBA" id="ARBA00022801"/>
    </source>
</evidence>
<feature type="domain" description="Lon N-terminal" evidence="15">
    <location>
        <begin position="13"/>
        <end position="206"/>
    </location>
</feature>
<evidence type="ECO:0000256" key="8">
    <source>
        <dbReference type="ARBA" id="ARBA00023016"/>
    </source>
</evidence>
<dbReference type="InterPro" id="IPR003959">
    <property type="entry name" value="ATPase_AAA_core"/>
</dbReference>
<evidence type="ECO:0000256" key="2">
    <source>
        <dbReference type="ARBA" id="ARBA00022490"/>
    </source>
</evidence>
<comment type="induction">
    <text evidence="9">By heat shock.</text>
</comment>
<dbReference type="InterPro" id="IPR020568">
    <property type="entry name" value="Ribosomal_Su5_D2-typ_SF"/>
</dbReference>
<keyword evidence="6 9" id="KW-0720">Serine protease</keyword>
<feature type="compositionally biased region" description="Low complexity" evidence="13">
    <location>
        <begin position="795"/>
        <end position="805"/>
    </location>
</feature>
<comment type="subunit">
    <text evidence="9 10">Homohexamer. Organized in a ring with a central cavity.</text>
</comment>
<dbReference type="InterPro" id="IPR008269">
    <property type="entry name" value="Lon_proteolytic"/>
</dbReference>
<dbReference type="InterPro" id="IPR027543">
    <property type="entry name" value="Lon_bac"/>
</dbReference>
<keyword evidence="4 9" id="KW-0547">Nucleotide-binding</keyword>
<dbReference type="PANTHER" id="PTHR10046">
    <property type="entry name" value="ATP DEPENDENT LON PROTEASE FAMILY MEMBER"/>
    <property type="match status" value="1"/>
</dbReference>
<feature type="binding site" evidence="9">
    <location>
        <begin position="358"/>
        <end position="365"/>
    </location>
    <ligand>
        <name>ATP</name>
        <dbReference type="ChEBI" id="CHEBI:30616"/>
    </ligand>
</feature>
<proteinExistence type="evidence at transcript level"/>
<dbReference type="InterPro" id="IPR027417">
    <property type="entry name" value="P-loop_NTPase"/>
</dbReference>
<evidence type="ECO:0000256" key="11">
    <source>
        <dbReference type="PROSITE-ProRule" id="PRU01122"/>
    </source>
</evidence>
<keyword evidence="8 9" id="KW-0346">Stress response</keyword>
<evidence type="ECO:0000256" key="4">
    <source>
        <dbReference type="ARBA" id="ARBA00022741"/>
    </source>
</evidence>
<keyword evidence="2 9" id="KW-0963">Cytoplasm</keyword>
<dbReference type="InterPro" id="IPR015947">
    <property type="entry name" value="PUA-like_sf"/>
</dbReference>
<protein>
    <recommendedName>
        <fullName evidence="9 10">Lon protease</fullName>
        <ecNumber evidence="9 10">3.4.21.53</ecNumber>
    </recommendedName>
    <alternativeName>
        <fullName evidence="9">ATP-dependent protease La</fullName>
    </alternativeName>
</protein>
<evidence type="ECO:0000256" key="13">
    <source>
        <dbReference type="SAM" id="MobiDB-lite"/>
    </source>
</evidence>
<evidence type="ECO:0000259" key="14">
    <source>
        <dbReference type="PROSITE" id="PS51786"/>
    </source>
</evidence>
<dbReference type="InterPro" id="IPR004815">
    <property type="entry name" value="Lon_bac/euk-typ"/>
</dbReference>
<evidence type="ECO:0000256" key="6">
    <source>
        <dbReference type="ARBA" id="ARBA00022825"/>
    </source>
</evidence>
<dbReference type="Gene3D" id="3.30.230.10">
    <property type="match status" value="1"/>
</dbReference>
<evidence type="ECO:0000256" key="10">
    <source>
        <dbReference type="PIRNR" id="PIRNR001174"/>
    </source>
</evidence>
<dbReference type="Proteomes" id="UP001296873">
    <property type="component" value="Unassembled WGS sequence"/>
</dbReference>
<comment type="similarity">
    <text evidence="9 10 11 12">Belongs to the peptidase S16 family.</text>
</comment>
<dbReference type="PIRSF" id="PIRSF001174">
    <property type="entry name" value="Lon_proteas"/>
    <property type="match status" value="1"/>
</dbReference>
<keyword evidence="3 9" id="KW-0645">Protease</keyword>
<dbReference type="PROSITE" id="PS51786">
    <property type="entry name" value="LON_PROTEOLYTIC"/>
    <property type="match status" value="1"/>
</dbReference>
<dbReference type="InterPro" id="IPR054594">
    <property type="entry name" value="Lon_lid"/>
</dbReference>
<accession>A0ABS1DFJ7</accession>
<keyword evidence="17" id="KW-1185">Reference proteome</keyword>
<dbReference type="PROSITE" id="PS01046">
    <property type="entry name" value="LON_SER"/>
    <property type="match status" value="1"/>
</dbReference>
<dbReference type="EMBL" id="NRRL01000020">
    <property type="protein sequence ID" value="MBK1668298.1"/>
    <property type="molecule type" value="Genomic_DNA"/>
</dbReference>
<dbReference type="InterPro" id="IPR008268">
    <property type="entry name" value="Peptidase_S16_AS"/>
</dbReference>
<evidence type="ECO:0000256" key="12">
    <source>
        <dbReference type="RuleBase" id="RU000591"/>
    </source>
</evidence>
<evidence type="ECO:0000256" key="1">
    <source>
        <dbReference type="ARBA" id="ARBA00004496"/>
    </source>
</evidence>
<feature type="region of interest" description="Disordered" evidence="13">
    <location>
        <begin position="778"/>
        <end position="805"/>
    </location>
</feature>
<evidence type="ECO:0000256" key="3">
    <source>
        <dbReference type="ARBA" id="ARBA00022670"/>
    </source>
</evidence>
<dbReference type="Pfam" id="PF00004">
    <property type="entry name" value="AAA"/>
    <property type="match status" value="1"/>
</dbReference>
<evidence type="ECO:0000313" key="17">
    <source>
        <dbReference type="Proteomes" id="UP001296873"/>
    </source>
</evidence>
<comment type="catalytic activity">
    <reaction evidence="9 10 11">
        <text>Hydrolysis of proteins in presence of ATP.</text>
        <dbReference type="EC" id="3.4.21.53"/>
    </reaction>
</comment>
<dbReference type="Pfam" id="PF22667">
    <property type="entry name" value="Lon_lid"/>
    <property type="match status" value="1"/>
</dbReference>
<dbReference type="SMART" id="SM00382">
    <property type="entry name" value="AAA"/>
    <property type="match status" value="1"/>
</dbReference>
<comment type="subcellular location">
    <subcellularLocation>
        <location evidence="1 9 10">Cytoplasm</location>
    </subcellularLocation>
</comment>
<dbReference type="CDD" id="cd19500">
    <property type="entry name" value="RecA-like_Lon"/>
    <property type="match status" value="1"/>
</dbReference>
<dbReference type="InterPro" id="IPR003593">
    <property type="entry name" value="AAA+_ATPase"/>
</dbReference>
<dbReference type="SUPFAM" id="SSF54211">
    <property type="entry name" value="Ribosomal protein S5 domain 2-like"/>
    <property type="match status" value="1"/>
</dbReference>
<organism evidence="16 17">
    <name type="scientific">Rhodovibrio sodomensis</name>
    <dbReference type="NCBI Taxonomy" id="1088"/>
    <lineage>
        <taxon>Bacteria</taxon>
        <taxon>Pseudomonadati</taxon>
        <taxon>Pseudomonadota</taxon>
        <taxon>Alphaproteobacteria</taxon>
        <taxon>Rhodospirillales</taxon>
        <taxon>Rhodovibrionaceae</taxon>
        <taxon>Rhodovibrio</taxon>
    </lineage>
</organism>
<dbReference type="InterPro" id="IPR027065">
    <property type="entry name" value="Lon_Prtase"/>
</dbReference>
<dbReference type="HAMAP" id="MF_01973">
    <property type="entry name" value="lon_bact"/>
    <property type="match status" value="1"/>
</dbReference>
<comment type="function">
    <text evidence="9">ATP-dependent serine protease that mediates the selective degradation of mutant and abnormal proteins as well as certain short-lived regulatory proteins. Required for cellular homeostasis and for survival from DNA damage and developmental changes induced by stress. Degrades polypeptides processively to yield small peptide fragments that are 5 to 10 amino acids long. Binds to DNA in a double-stranded, site-specific manner.</text>
</comment>
<dbReference type="PROSITE" id="PS51787">
    <property type="entry name" value="LON_N"/>
    <property type="match status" value="1"/>
</dbReference>
<evidence type="ECO:0000256" key="7">
    <source>
        <dbReference type="ARBA" id="ARBA00022840"/>
    </source>
</evidence>
<gene>
    <name evidence="9" type="primary">lon</name>
    <name evidence="16" type="ORF">CKO28_09650</name>
</gene>
<dbReference type="Gene3D" id="1.20.58.1480">
    <property type="match status" value="1"/>
</dbReference>
<dbReference type="InterPro" id="IPR014721">
    <property type="entry name" value="Ribsml_uS5_D2-typ_fold_subgr"/>
</dbReference>
<feature type="domain" description="Lon proteolytic" evidence="14">
    <location>
        <begin position="593"/>
        <end position="774"/>
    </location>
</feature>
<dbReference type="Pfam" id="PF02190">
    <property type="entry name" value="LON_substr_bdg"/>
    <property type="match status" value="1"/>
</dbReference>
<keyword evidence="7 9" id="KW-0067">ATP-binding</keyword>
<reference evidence="16 17" key="1">
    <citation type="journal article" date="2020" name="Microorganisms">
        <title>Osmotic Adaptation and Compatible Solute Biosynthesis of Phototrophic Bacteria as Revealed from Genome Analyses.</title>
        <authorList>
            <person name="Imhoff J.F."/>
            <person name="Rahn T."/>
            <person name="Kunzel S."/>
            <person name="Keller A."/>
            <person name="Neulinger S.C."/>
        </authorList>
    </citation>
    <scope>NUCLEOTIDE SEQUENCE [LARGE SCALE GENOMIC DNA]</scope>
    <source>
        <strain evidence="16 17">DSM 9895</strain>
    </source>
</reference>
<dbReference type="PRINTS" id="PR00830">
    <property type="entry name" value="ENDOLAPTASE"/>
</dbReference>
<dbReference type="Gene3D" id="2.30.130.40">
    <property type="entry name" value="LON domain-like"/>
    <property type="match status" value="1"/>
</dbReference>
<dbReference type="Gene3D" id="1.20.5.5270">
    <property type="match status" value="1"/>
</dbReference>
<dbReference type="InterPro" id="IPR046336">
    <property type="entry name" value="Lon_prtase_N_sf"/>
</dbReference>
<dbReference type="SMART" id="SM00464">
    <property type="entry name" value="LON"/>
    <property type="match status" value="1"/>
</dbReference>
<dbReference type="NCBIfam" id="TIGR00763">
    <property type="entry name" value="lon"/>
    <property type="match status" value="1"/>
</dbReference>
<dbReference type="Gene3D" id="1.10.8.60">
    <property type="match status" value="1"/>
</dbReference>
<sequence>MSQSSVSPSHQAHPVLPLRDIVVFPHMIVPLFVGRPKSVAALREAMRADKQVLLLTQRDSALDDPGPDDIHAVGCIATVLQLLDLPDGTVKVLVEGATRVRVTGYSETVRWLAAETETFADAPSDPKELATLSRAALGRFEQYIKLNKKIPPEVMVSLNQVDGAARLADSLAAHLDLALSDKQALLETPSVAQRLETIYGHMEGEIGVLEVEKRIRGRVKRQMERTQREYFLNEQMKAIQRELGEDGAGGDEASQFAERLHKAKMPREARQKAEAELKKFRNMSPTSAEAGILRSYLGWLLDLPWAQRSPLKTDLAGAQAALDADHYGLDKVKDRIVEYLAVQQRVGKIKGPILCLVGPPGVGKTSLGQSIARATNRKFVRISLGGVRDEAEMRGHRRTYVGAMPGKIIQGMKRAGTVNPLIMLDEIDKLGADHRGDPAAALLEVLDPAQNGAFSDHYLDLTYDLSEVMFIATANTLAMPRPLLDRMEVIRLPGYTEEDKAAIAKRYLIPKQARENGLNDAQWRVSDGALTDLIRGYTREAGVRNLQRELGGLARKAVRELEEGTADGLTVTRRNLAKYAGVPRFRRAELDSEDRIGTVTGLAWTQVGGELLTVEAVAVPGSGKVTATGKLGSVMKESITAADSYVKARAEALGLDTALIARRNVHVHLPEGAVPKDGPSAGLAMITAIVSCLSGVPVRRDVAMTGEMTLRGRVLPIGGLKEKLLAAQRAGIRMVLIPQDNAAELAEMPEALKRGLTIRPVARVEEVLEHALAGPLRPAATADSESLDPLPAPAEPGAAPGTIRH</sequence>